<dbReference type="Gene3D" id="1.10.468.10">
    <property type="entry name" value="Photosynthetic Reaction Center, subunit C, domain 2"/>
    <property type="match status" value="1"/>
</dbReference>
<dbReference type="GO" id="GO:0005506">
    <property type="term" value="F:iron ion binding"/>
    <property type="evidence" value="ECO:0007669"/>
    <property type="project" value="InterPro"/>
</dbReference>
<dbReference type="GO" id="GO:0009055">
    <property type="term" value="F:electron transfer activity"/>
    <property type="evidence" value="ECO:0007669"/>
    <property type="project" value="InterPro"/>
</dbReference>
<dbReference type="AlphaFoldDB" id="A0A0P1LAZ6"/>
<keyword evidence="5" id="KW-0349">Heme</keyword>
<evidence type="ECO:0000256" key="8">
    <source>
        <dbReference type="ARBA" id="ARBA00023004"/>
    </source>
</evidence>
<dbReference type="InterPro" id="IPR036280">
    <property type="entry name" value="Multihaem_cyt_sf"/>
</dbReference>
<reference evidence="9 12" key="2">
    <citation type="submission" date="2015-11" db="EMBL/GenBank/DDBJ databases">
        <authorList>
            <person name="Varghese N."/>
        </authorList>
    </citation>
    <scope>NUCLEOTIDE SEQUENCE [LARGE SCALE GENOMIC DNA]</scope>
    <source>
        <strain evidence="9 12">JGI-8</strain>
    </source>
</reference>
<protein>
    <recommendedName>
        <fullName evidence="2">Photosynthetic reaction center cytochrome c subunit</fullName>
    </recommendedName>
</protein>
<dbReference type="GO" id="GO:0019684">
    <property type="term" value="P:photosynthesis, light reaction"/>
    <property type="evidence" value="ECO:0007669"/>
    <property type="project" value="InterPro"/>
</dbReference>
<dbReference type="InterPro" id="IPR003158">
    <property type="entry name" value="Photosyn_RC_cyt_c-su"/>
</dbReference>
<organism evidence="10 11">
    <name type="scientific">Candidatus Kryptonium thompsonii</name>
    <dbReference type="NCBI Taxonomy" id="1633631"/>
    <lineage>
        <taxon>Bacteria</taxon>
        <taxon>Pseudomonadati</taxon>
        <taxon>Candidatus Kryptoniota</taxon>
        <taxon>Candidatus Kryptonium</taxon>
    </lineage>
</organism>
<comment type="function">
    <text evidence="1">The reaction center of purple bacteria contains a tightly bound cytochrome molecule which re-reduces the photo oxidized primary electron donor.</text>
</comment>
<name>A0A0P1LAZ6_9BACT</name>
<keyword evidence="8" id="KW-0408">Iron</keyword>
<dbReference type="NCBIfam" id="NF033196">
    <property type="entry name" value="c_type_nonphoto"/>
    <property type="match status" value="1"/>
</dbReference>
<accession>A0A0P1LIM3</accession>
<evidence type="ECO:0000256" key="4">
    <source>
        <dbReference type="ARBA" id="ARBA00022531"/>
    </source>
</evidence>
<keyword evidence="6" id="KW-0479">Metal-binding</keyword>
<accession>A0A0P1LAZ6</accession>
<evidence type="ECO:0000256" key="3">
    <source>
        <dbReference type="ARBA" id="ARBA00022448"/>
    </source>
</evidence>
<dbReference type="EMBL" id="FAOP01000008">
    <property type="protein sequence ID" value="CUU08053.1"/>
    <property type="molecule type" value="Genomic_DNA"/>
</dbReference>
<keyword evidence="12" id="KW-1185">Reference proteome</keyword>
<keyword evidence="7" id="KW-0249">Electron transport</keyword>
<dbReference type="EMBL" id="CZVI01000001">
    <property type="protein sequence ID" value="CUS76541.1"/>
    <property type="molecule type" value="Genomic_DNA"/>
</dbReference>
<accession>A0A0P1MU02</accession>
<accession>A0A0P1L6M7</accession>
<dbReference type="Pfam" id="PF02276">
    <property type="entry name" value="CytoC_RC"/>
    <property type="match status" value="1"/>
</dbReference>
<keyword evidence="4" id="KW-0602">Photosynthesis</keyword>
<evidence type="ECO:0000313" key="12">
    <source>
        <dbReference type="Proteomes" id="UP000182200"/>
    </source>
</evidence>
<dbReference type="STRING" id="1633631.GCA_001442925_01968"/>
<dbReference type="SUPFAM" id="SSF48695">
    <property type="entry name" value="Multiheme cytochromes"/>
    <property type="match status" value="1"/>
</dbReference>
<accession>A0A0P1P4N8</accession>
<dbReference type="Proteomes" id="UP000182200">
    <property type="component" value="Unassembled WGS sequence"/>
</dbReference>
<accession>A0A0P1M835</accession>
<dbReference type="GO" id="GO:0030077">
    <property type="term" value="C:plasma membrane light-harvesting complex"/>
    <property type="evidence" value="ECO:0007669"/>
    <property type="project" value="InterPro"/>
</dbReference>
<evidence type="ECO:0000256" key="6">
    <source>
        <dbReference type="ARBA" id="ARBA00022723"/>
    </source>
</evidence>
<evidence type="ECO:0000313" key="10">
    <source>
        <dbReference type="EMBL" id="CUU08053.1"/>
    </source>
</evidence>
<accession>A0A0N7MR36</accession>
<evidence type="ECO:0000313" key="11">
    <source>
        <dbReference type="Proteomes" id="UP000182011"/>
    </source>
</evidence>
<evidence type="ECO:0000256" key="5">
    <source>
        <dbReference type="ARBA" id="ARBA00022617"/>
    </source>
</evidence>
<dbReference type="GO" id="GO:0020037">
    <property type="term" value="F:heme binding"/>
    <property type="evidence" value="ECO:0007669"/>
    <property type="project" value="InterPro"/>
</dbReference>
<sequence>MKKMALFYTGLLTLVIIGLIIAIDLNKKDNEISIDAVAWAQGRFGRNLQVLTDVRSKEQLQKIMEGISDALGVKCNYCHDVNNYSSDVKETKRKARTMLKMVMTINRDFINWEGAQVVDCYTCHRGQTKPQIKGASK</sequence>
<dbReference type="InterPro" id="IPR023119">
    <property type="entry name" value="Multihaem_cyt_PRC_cyt_su-like"/>
</dbReference>
<accession>A0A0P1M8K9</accession>
<evidence type="ECO:0000256" key="7">
    <source>
        <dbReference type="ARBA" id="ARBA00022982"/>
    </source>
</evidence>
<accession>A0A0N7MXD5</accession>
<dbReference type="Proteomes" id="UP000182011">
    <property type="component" value="Unassembled WGS sequence"/>
</dbReference>
<keyword evidence="3" id="KW-0813">Transport</keyword>
<dbReference type="RefSeq" id="WP_075426469.1">
    <property type="nucleotide sequence ID" value="NZ_CZVI01000001.1"/>
</dbReference>
<proteinExistence type="predicted"/>
<evidence type="ECO:0000313" key="9">
    <source>
        <dbReference type="EMBL" id="CUS76541.1"/>
    </source>
</evidence>
<gene>
    <name evidence="10" type="ORF">JGI4_01972</name>
    <name evidence="9" type="ORF">JGI8_00026</name>
</gene>
<evidence type="ECO:0000256" key="2">
    <source>
        <dbReference type="ARBA" id="ARBA00015978"/>
    </source>
</evidence>
<evidence type="ECO:0000256" key="1">
    <source>
        <dbReference type="ARBA" id="ARBA00003196"/>
    </source>
</evidence>
<accession>A0A0S4NAQ3</accession>
<reference evidence="10 11" key="1">
    <citation type="submission" date="2015-11" db="EMBL/GenBank/DDBJ databases">
        <authorList>
            <person name="Zhang Y."/>
            <person name="Guo Z."/>
        </authorList>
    </citation>
    <scope>NUCLEOTIDE SEQUENCE [LARGE SCALE GENOMIC DNA]</scope>
    <source>
        <strain evidence="10">JGI-4</strain>
    </source>
</reference>